<dbReference type="Proteomes" id="UP000760860">
    <property type="component" value="Unassembled WGS sequence"/>
</dbReference>
<evidence type="ECO:0000313" key="2">
    <source>
        <dbReference type="Proteomes" id="UP000760860"/>
    </source>
</evidence>
<dbReference type="Gene3D" id="3.40.630.30">
    <property type="match status" value="1"/>
</dbReference>
<organism evidence="1 2">
    <name type="scientific">Phytophthora cactorum</name>
    <dbReference type="NCBI Taxonomy" id="29920"/>
    <lineage>
        <taxon>Eukaryota</taxon>
        <taxon>Sar</taxon>
        <taxon>Stramenopiles</taxon>
        <taxon>Oomycota</taxon>
        <taxon>Peronosporomycetes</taxon>
        <taxon>Peronosporales</taxon>
        <taxon>Peronosporaceae</taxon>
        <taxon>Phytophthora</taxon>
    </lineage>
</organism>
<dbReference type="SUPFAM" id="SSF55729">
    <property type="entry name" value="Acyl-CoA N-acyltransferases (Nat)"/>
    <property type="match status" value="1"/>
</dbReference>
<accession>A0A8T1H521</accession>
<protein>
    <submittedName>
        <fullName evidence="1">Uncharacterized protein</fullName>
    </submittedName>
</protein>
<dbReference type="AlphaFoldDB" id="A0A8T1H521"/>
<dbReference type="InterPro" id="IPR051908">
    <property type="entry name" value="Ribosomal_N-acetyltransferase"/>
</dbReference>
<proteinExistence type="predicted"/>
<dbReference type="PANTHER" id="PTHR43441:SF2">
    <property type="entry name" value="FAMILY ACETYLTRANSFERASE, PUTATIVE (AFU_ORTHOLOGUE AFUA_7G00850)-RELATED"/>
    <property type="match status" value="1"/>
</dbReference>
<dbReference type="VEuPathDB" id="FungiDB:PC110_g4439"/>
<dbReference type="GO" id="GO:1990189">
    <property type="term" value="F:protein N-terminal-serine acetyltransferase activity"/>
    <property type="evidence" value="ECO:0007669"/>
    <property type="project" value="TreeGrafter"/>
</dbReference>
<dbReference type="GO" id="GO:0008999">
    <property type="term" value="F:protein-N-terminal-alanine acetyltransferase activity"/>
    <property type="evidence" value="ECO:0007669"/>
    <property type="project" value="TreeGrafter"/>
</dbReference>
<name>A0A8T1H521_9STRA</name>
<sequence length="140" mass="15398">MPGVAADVPVFNKFGQLVGFELLDWSPPPFPPHKSLAGRYCRVEPMTASHHAQALWNAQSKDPHGLRWTCMPFGPFAGYDEFEKCAVGFVVYARINPTHGAVEVGGYNSPLLAKTRAATEAMFLLLANAFGLGYRNRVEM</sequence>
<evidence type="ECO:0000313" key="1">
    <source>
        <dbReference type="EMBL" id="KAG3206267.1"/>
    </source>
</evidence>
<dbReference type="EMBL" id="RCMV01001847">
    <property type="protein sequence ID" value="KAG3206267.1"/>
    <property type="molecule type" value="Genomic_DNA"/>
</dbReference>
<dbReference type="InterPro" id="IPR016181">
    <property type="entry name" value="Acyl_CoA_acyltransferase"/>
</dbReference>
<comment type="caution">
    <text evidence="1">The sequence shown here is derived from an EMBL/GenBank/DDBJ whole genome shotgun (WGS) entry which is preliminary data.</text>
</comment>
<dbReference type="PANTHER" id="PTHR43441">
    <property type="entry name" value="RIBOSOMAL-PROTEIN-SERINE ACETYLTRANSFERASE"/>
    <property type="match status" value="1"/>
</dbReference>
<reference evidence="1" key="1">
    <citation type="submission" date="2018-05" db="EMBL/GenBank/DDBJ databases">
        <title>Effector identification in a new, highly contiguous assembly of the strawberry crown rot pathogen Phytophthora cactorum.</title>
        <authorList>
            <person name="Armitage A.D."/>
            <person name="Nellist C.F."/>
            <person name="Bates H."/>
            <person name="Vickerstaff R.J."/>
            <person name="Harrison R.J."/>
        </authorList>
    </citation>
    <scope>NUCLEOTIDE SEQUENCE</scope>
    <source>
        <strain evidence="1">P421</strain>
    </source>
</reference>
<gene>
    <name evidence="1" type="ORF">PC129_g21808</name>
</gene>